<accession>A0AA37Q8E8</accession>
<organism evidence="7 8">
    <name type="scientific">Roseisolibacter agri</name>
    <dbReference type="NCBI Taxonomy" id="2014610"/>
    <lineage>
        <taxon>Bacteria</taxon>
        <taxon>Pseudomonadati</taxon>
        <taxon>Gemmatimonadota</taxon>
        <taxon>Gemmatimonadia</taxon>
        <taxon>Gemmatimonadales</taxon>
        <taxon>Gemmatimonadaceae</taxon>
        <taxon>Roseisolibacter</taxon>
    </lineage>
</organism>
<evidence type="ECO:0000259" key="5">
    <source>
        <dbReference type="Pfam" id="PF04542"/>
    </source>
</evidence>
<comment type="similarity">
    <text evidence="1">Belongs to the sigma-70 factor family. ECF subfamily.</text>
</comment>
<dbReference type="GO" id="GO:0006352">
    <property type="term" value="P:DNA-templated transcription initiation"/>
    <property type="evidence" value="ECO:0007669"/>
    <property type="project" value="InterPro"/>
</dbReference>
<dbReference type="Gene3D" id="1.10.10.10">
    <property type="entry name" value="Winged helix-like DNA-binding domain superfamily/Winged helix DNA-binding domain"/>
    <property type="match status" value="1"/>
</dbReference>
<evidence type="ECO:0000256" key="4">
    <source>
        <dbReference type="ARBA" id="ARBA00023163"/>
    </source>
</evidence>
<dbReference type="GO" id="GO:0016987">
    <property type="term" value="F:sigma factor activity"/>
    <property type="evidence" value="ECO:0007669"/>
    <property type="project" value="UniProtKB-KW"/>
</dbReference>
<comment type="caution">
    <text evidence="7">The sequence shown here is derived from an EMBL/GenBank/DDBJ whole genome shotgun (WGS) entry which is preliminary data.</text>
</comment>
<proteinExistence type="inferred from homology"/>
<dbReference type="RefSeq" id="WP_284348679.1">
    <property type="nucleotide sequence ID" value="NZ_BRXS01000001.1"/>
</dbReference>
<dbReference type="AlphaFoldDB" id="A0AA37Q8E8"/>
<dbReference type="InterPro" id="IPR036388">
    <property type="entry name" value="WH-like_DNA-bd_sf"/>
</dbReference>
<dbReference type="Proteomes" id="UP001161325">
    <property type="component" value="Unassembled WGS sequence"/>
</dbReference>
<name>A0AA37Q8E8_9BACT</name>
<evidence type="ECO:0000313" key="8">
    <source>
        <dbReference type="Proteomes" id="UP001161325"/>
    </source>
</evidence>
<feature type="domain" description="RNA polymerase sigma factor 70 region 4 type 2" evidence="6">
    <location>
        <begin position="130"/>
        <end position="181"/>
    </location>
</feature>
<reference evidence="7" key="1">
    <citation type="submission" date="2022-08" db="EMBL/GenBank/DDBJ databases">
        <title>Draft genome sequencing of Roseisolibacter agri AW1220.</title>
        <authorList>
            <person name="Tobiishi Y."/>
            <person name="Tonouchi A."/>
        </authorList>
    </citation>
    <scope>NUCLEOTIDE SEQUENCE</scope>
    <source>
        <strain evidence="7">AW1220</strain>
    </source>
</reference>
<keyword evidence="3" id="KW-0731">Sigma factor</keyword>
<dbReference type="NCBIfam" id="TIGR02937">
    <property type="entry name" value="sigma70-ECF"/>
    <property type="match status" value="1"/>
</dbReference>
<dbReference type="SUPFAM" id="SSF88659">
    <property type="entry name" value="Sigma3 and sigma4 domains of RNA polymerase sigma factors"/>
    <property type="match status" value="1"/>
</dbReference>
<evidence type="ECO:0000256" key="3">
    <source>
        <dbReference type="ARBA" id="ARBA00023082"/>
    </source>
</evidence>
<dbReference type="InterPro" id="IPR039425">
    <property type="entry name" value="RNA_pol_sigma-70-like"/>
</dbReference>
<evidence type="ECO:0000313" key="7">
    <source>
        <dbReference type="EMBL" id="GLC24231.1"/>
    </source>
</evidence>
<dbReference type="CDD" id="cd06171">
    <property type="entry name" value="Sigma70_r4"/>
    <property type="match status" value="1"/>
</dbReference>
<dbReference type="PANTHER" id="PTHR43133">
    <property type="entry name" value="RNA POLYMERASE ECF-TYPE SIGMA FACTO"/>
    <property type="match status" value="1"/>
</dbReference>
<dbReference type="Pfam" id="PF04542">
    <property type="entry name" value="Sigma70_r2"/>
    <property type="match status" value="1"/>
</dbReference>
<dbReference type="InterPro" id="IPR013325">
    <property type="entry name" value="RNA_pol_sigma_r2"/>
</dbReference>
<keyword evidence="2" id="KW-0805">Transcription regulation</keyword>
<dbReference type="EMBL" id="BRXS01000001">
    <property type="protein sequence ID" value="GLC24231.1"/>
    <property type="molecule type" value="Genomic_DNA"/>
</dbReference>
<evidence type="ECO:0000259" key="6">
    <source>
        <dbReference type="Pfam" id="PF08281"/>
    </source>
</evidence>
<gene>
    <name evidence="7" type="primary">algU_1</name>
    <name evidence="7" type="ORF">rosag_07440</name>
</gene>
<keyword evidence="8" id="KW-1185">Reference proteome</keyword>
<dbReference type="Gene3D" id="1.10.1740.10">
    <property type="match status" value="1"/>
</dbReference>
<evidence type="ECO:0000256" key="1">
    <source>
        <dbReference type="ARBA" id="ARBA00010641"/>
    </source>
</evidence>
<dbReference type="InterPro" id="IPR013324">
    <property type="entry name" value="RNA_pol_sigma_r3/r4-like"/>
</dbReference>
<feature type="domain" description="RNA polymerase sigma-70 region 2" evidence="5">
    <location>
        <begin position="37"/>
        <end position="104"/>
    </location>
</feature>
<dbReference type="Pfam" id="PF08281">
    <property type="entry name" value="Sigma70_r4_2"/>
    <property type="match status" value="1"/>
</dbReference>
<dbReference type="InterPro" id="IPR007627">
    <property type="entry name" value="RNA_pol_sigma70_r2"/>
</dbReference>
<dbReference type="InterPro" id="IPR014284">
    <property type="entry name" value="RNA_pol_sigma-70_dom"/>
</dbReference>
<keyword evidence="4" id="KW-0804">Transcription</keyword>
<dbReference type="SUPFAM" id="SSF88946">
    <property type="entry name" value="Sigma2 domain of RNA polymerase sigma factors"/>
    <property type="match status" value="1"/>
</dbReference>
<dbReference type="InterPro" id="IPR013249">
    <property type="entry name" value="RNA_pol_sigma70_r4_t2"/>
</dbReference>
<dbReference type="GO" id="GO:0003677">
    <property type="term" value="F:DNA binding"/>
    <property type="evidence" value="ECO:0007669"/>
    <property type="project" value="InterPro"/>
</dbReference>
<dbReference type="PANTHER" id="PTHR43133:SF46">
    <property type="entry name" value="RNA POLYMERASE SIGMA-70 FACTOR ECF SUBFAMILY"/>
    <property type="match status" value="1"/>
</dbReference>
<protein>
    <submittedName>
        <fullName evidence="7">RNA polymerase sigma factor</fullName>
    </submittedName>
</protein>
<sequence>MTVAIQDFTPTRVDPEPVEPSDAALAAAGDRRAFERLYRAHVDRVYALCVRMVADRALAEELTQDVFVRAWEKLSLFRGESSFGTWIHRMTVNLVLNRRDSDGRRDRRTIDDAEAVETLPARPLAPGDRMDLEKAIAGLPPGARRVFLLHDVEGYRHEEIAEQLGITSGGSKAQLHRARLLLREALQR</sequence>
<evidence type="ECO:0000256" key="2">
    <source>
        <dbReference type="ARBA" id="ARBA00023015"/>
    </source>
</evidence>